<proteinExistence type="inferred from homology"/>
<keyword evidence="6" id="KW-1185">Reference proteome</keyword>
<protein>
    <submittedName>
        <fullName evidence="5">Uncharacterized protein</fullName>
    </submittedName>
</protein>
<dbReference type="Gene3D" id="3.15.10.30">
    <property type="entry name" value="Haemolymph juvenile hormone binding protein"/>
    <property type="match status" value="1"/>
</dbReference>
<dbReference type="SMART" id="SM00700">
    <property type="entry name" value="JHBP"/>
    <property type="match status" value="1"/>
</dbReference>
<name>A0A9N9XS35_PHYSR</name>
<dbReference type="PANTHER" id="PTHR11008:SF41">
    <property type="entry name" value="RE70318P"/>
    <property type="match status" value="1"/>
</dbReference>
<evidence type="ECO:0000313" key="5">
    <source>
        <dbReference type="EMBL" id="CAG9862905.1"/>
    </source>
</evidence>
<dbReference type="GO" id="GO:0005615">
    <property type="term" value="C:extracellular space"/>
    <property type="evidence" value="ECO:0007669"/>
    <property type="project" value="TreeGrafter"/>
</dbReference>
<evidence type="ECO:0000256" key="1">
    <source>
        <dbReference type="ARBA" id="ARBA00022729"/>
    </source>
</evidence>
<dbReference type="Pfam" id="PF06585">
    <property type="entry name" value="JHBP"/>
    <property type="match status" value="1"/>
</dbReference>
<evidence type="ECO:0000256" key="2">
    <source>
        <dbReference type="ARBA" id="ARBA00023108"/>
    </source>
</evidence>
<dbReference type="PANTHER" id="PTHR11008">
    <property type="entry name" value="PROTEIN TAKEOUT-LIKE PROTEIN"/>
    <property type="match status" value="1"/>
</dbReference>
<gene>
    <name evidence="5" type="ORF">PHYEVI_LOCUS9209</name>
</gene>
<dbReference type="Proteomes" id="UP001153712">
    <property type="component" value="Chromosome 6"/>
</dbReference>
<evidence type="ECO:0000256" key="3">
    <source>
        <dbReference type="ARBA" id="ARBA00060902"/>
    </source>
</evidence>
<keyword evidence="2" id="KW-0090">Biological rhythms</keyword>
<reference evidence="5" key="1">
    <citation type="submission" date="2022-01" db="EMBL/GenBank/DDBJ databases">
        <authorList>
            <person name="King R."/>
        </authorList>
    </citation>
    <scope>NUCLEOTIDE SEQUENCE</scope>
</reference>
<dbReference type="InterPro" id="IPR038606">
    <property type="entry name" value="To_sf"/>
</dbReference>
<evidence type="ECO:0000313" key="6">
    <source>
        <dbReference type="Proteomes" id="UP001153712"/>
    </source>
</evidence>
<keyword evidence="1 4" id="KW-0732">Signal</keyword>
<comment type="similarity">
    <text evidence="3">Belongs to the TO family.</text>
</comment>
<dbReference type="EMBL" id="OU900099">
    <property type="protein sequence ID" value="CAG9862905.1"/>
    <property type="molecule type" value="Genomic_DNA"/>
</dbReference>
<dbReference type="GO" id="GO:0007623">
    <property type="term" value="P:circadian rhythm"/>
    <property type="evidence" value="ECO:0007669"/>
    <property type="project" value="UniProtKB-ARBA"/>
</dbReference>
<dbReference type="InterPro" id="IPR010562">
    <property type="entry name" value="Haemolymph_juvenile_hormone-bd"/>
</dbReference>
<feature type="chain" id="PRO_5040318641" evidence="4">
    <location>
        <begin position="18"/>
        <end position="243"/>
    </location>
</feature>
<organism evidence="5 6">
    <name type="scientific">Phyllotreta striolata</name>
    <name type="common">Striped flea beetle</name>
    <name type="synonym">Crioceris striolata</name>
    <dbReference type="NCBI Taxonomy" id="444603"/>
    <lineage>
        <taxon>Eukaryota</taxon>
        <taxon>Metazoa</taxon>
        <taxon>Ecdysozoa</taxon>
        <taxon>Arthropoda</taxon>
        <taxon>Hexapoda</taxon>
        <taxon>Insecta</taxon>
        <taxon>Pterygota</taxon>
        <taxon>Neoptera</taxon>
        <taxon>Endopterygota</taxon>
        <taxon>Coleoptera</taxon>
        <taxon>Polyphaga</taxon>
        <taxon>Cucujiformia</taxon>
        <taxon>Chrysomeloidea</taxon>
        <taxon>Chrysomelidae</taxon>
        <taxon>Galerucinae</taxon>
        <taxon>Alticini</taxon>
        <taxon>Phyllotreta</taxon>
    </lineage>
</organism>
<sequence length="243" mass="27989">MHFLVVLLCLVITVVEGANLPSFIKVCKPKEVDVSECIKENVEILRPKFRQGIPELQIPAFRPLRIPSADVKFGENFKASLKNIQLRVPKSFEMKNFKVDLDHFRLQFTIRFPEIRSQADYRLNGKLLILNLDGTGFGRIDLFNLEATIIANGTIEKKNGTDYIVPDKIDIQPKLEKMLIDLDNLFPNNKELSVEANKILNENQIVLFEEFSPLITNIVKGVISNYINNFFKRFSYQTLFPDK</sequence>
<feature type="signal peptide" evidence="4">
    <location>
        <begin position="1"/>
        <end position="17"/>
    </location>
</feature>
<dbReference type="OrthoDB" id="7419171at2759"/>
<evidence type="ECO:0000256" key="4">
    <source>
        <dbReference type="SAM" id="SignalP"/>
    </source>
</evidence>
<accession>A0A9N9XS35</accession>
<dbReference type="AlphaFoldDB" id="A0A9N9XS35"/>
<dbReference type="FunFam" id="3.15.10.30:FF:000001">
    <property type="entry name" value="Takeout-like protein 1"/>
    <property type="match status" value="1"/>
</dbReference>